<organism evidence="3 4">
    <name type="scientific">Diplodia intermedia</name>
    <dbReference type="NCBI Taxonomy" id="856260"/>
    <lineage>
        <taxon>Eukaryota</taxon>
        <taxon>Fungi</taxon>
        <taxon>Dikarya</taxon>
        <taxon>Ascomycota</taxon>
        <taxon>Pezizomycotina</taxon>
        <taxon>Dothideomycetes</taxon>
        <taxon>Dothideomycetes incertae sedis</taxon>
        <taxon>Botryosphaeriales</taxon>
        <taxon>Botryosphaeriaceae</taxon>
        <taxon>Diplodia</taxon>
    </lineage>
</organism>
<dbReference type="Proteomes" id="UP001521184">
    <property type="component" value="Unassembled WGS sequence"/>
</dbReference>
<evidence type="ECO:0000313" key="3">
    <source>
        <dbReference type="EMBL" id="KAL1637005.1"/>
    </source>
</evidence>
<dbReference type="EMBL" id="JAKEKT020000094">
    <property type="protein sequence ID" value="KAL1637005.1"/>
    <property type="molecule type" value="Genomic_DNA"/>
</dbReference>
<feature type="region of interest" description="Disordered" evidence="1">
    <location>
        <begin position="245"/>
        <end position="264"/>
    </location>
</feature>
<evidence type="ECO:0000256" key="2">
    <source>
        <dbReference type="SAM" id="SignalP"/>
    </source>
</evidence>
<gene>
    <name evidence="3" type="ORF">SLS58_009531</name>
</gene>
<sequence>MLPFTHSRRSSAMLAFFVLAVLLLLWNHEEAAAHLPTTIISDFTPQVWSDYLSAGDVAPLVGTANATLGFETILAVSPRTTWRSAGLHAAARRTNLSITIPPQRPPTAGEVAAFMAFNPSGILNEGSARAWLGHLQVLRAARNYSSALVVEDDADWDVRVHAQAGWVAEAVRNLTVPRMGGRESPWGEDWDVLWLGHCGERLPYEEGEGPGDEVVGGDGDGGEGEEGPKVVAEEVEVVTEEVVGGAAPDEGAEEQEPAPAVVQTQDKENLEAKVKTPTGEKMPLAAAGKAKRLPPGVLPGEDDYITLYDPTLPPTVASYDPRMAGDSEETRWVQHAAGPICTFAYAVTGASVAKMLAMQHGDEQAFDLWMHSRCRSRELRCFTVNPEMFHHHVAAGLPSSLVNEGQVGGGGKNYTENIMYSARCNWDRPDDRLVSCRHS</sequence>
<name>A0ABR3TBS9_9PEZI</name>
<accession>A0ABR3TBS9</accession>
<evidence type="ECO:0000313" key="4">
    <source>
        <dbReference type="Proteomes" id="UP001521184"/>
    </source>
</evidence>
<feature type="signal peptide" evidence="2">
    <location>
        <begin position="1"/>
        <end position="33"/>
    </location>
</feature>
<comment type="caution">
    <text evidence="3">The sequence shown here is derived from an EMBL/GenBank/DDBJ whole genome shotgun (WGS) entry which is preliminary data.</text>
</comment>
<evidence type="ECO:0008006" key="5">
    <source>
        <dbReference type="Google" id="ProtNLM"/>
    </source>
</evidence>
<keyword evidence="2" id="KW-0732">Signal</keyword>
<protein>
    <recommendedName>
        <fullName evidence="5">Glycosyltransferase family 25 protein</fullName>
    </recommendedName>
</protein>
<feature type="region of interest" description="Disordered" evidence="1">
    <location>
        <begin position="203"/>
        <end position="227"/>
    </location>
</feature>
<feature type="chain" id="PRO_5045674474" description="Glycosyltransferase family 25 protein" evidence="2">
    <location>
        <begin position="34"/>
        <end position="439"/>
    </location>
</feature>
<reference evidence="3 4" key="1">
    <citation type="journal article" date="2023" name="Plant Dis.">
        <title>First Report of Diplodia intermedia Causing Canker and Dieback Diseases on Apple Trees in Canada.</title>
        <authorList>
            <person name="Ellouze W."/>
            <person name="Ilyukhin E."/>
            <person name="Sulman M."/>
            <person name="Ali S."/>
        </authorList>
    </citation>
    <scope>NUCLEOTIDE SEQUENCE [LARGE SCALE GENOMIC DNA]</scope>
    <source>
        <strain evidence="3 4">M45-28</strain>
    </source>
</reference>
<evidence type="ECO:0000256" key="1">
    <source>
        <dbReference type="SAM" id="MobiDB-lite"/>
    </source>
</evidence>
<keyword evidence="4" id="KW-1185">Reference proteome</keyword>
<proteinExistence type="predicted"/>